<evidence type="ECO:0000256" key="4">
    <source>
        <dbReference type="SAM" id="Phobius"/>
    </source>
</evidence>
<keyword evidence="1" id="KW-0880">Kelch repeat</keyword>
<protein>
    <recommendedName>
        <fullName evidence="7">Galactose oxidase</fullName>
    </recommendedName>
</protein>
<dbReference type="Proteomes" id="UP000696485">
    <property type="component" value="Unassembled WGS sequence"/>
</dbReference>
<feature type="region of interest" description="Disordered" evidence="3">
    <location>
        <begin position="384"/>
        <end position="415"/>
    </location>
</feature>
<evidence type="ECO:0000256" key="1">
    <source>
        <dbReference type="ARBA" id="ARBA00022441"/>
    </source>
</evidence>
<dbReference type="PANTHER" id="PTHR46093:SF18">
    <property type="entry name" value="FIBRONECTIN TYPE-III DOMAIN-CONTAINING PROTEIN"/>
    <property type="match status" value="1"/>
</dbReference>
<feature type="transmembrane region" description="Helical" evidence="4">
    <location>
        <begin position="291"/>
        <end position="314"/>
    </location>
</feature>
<accession>A0A9P5SCT2</accession>
<evidence type="ECO:0000313" key="5">
    <source>
        <dbReference type="EMBL" id="KAF9321182.1"/>
    </source>
</evidence>
<evidence type="ECO:0008006" key="7">
    <source>
        <dbReference type="Google" id="ProtNLM"/>
    </source>
</evidence>
<dbReference type="EMBL" id="JAAAUY010001642">
    <property type="protein sequence ID" value="KAF9321182.1"/>
    <property type="molecule type" value="Genomic_DNA"/>
</dbReference>
<organism evidence="5 6">
    <name type="scientific">Podila minutissima</name>
    <dbReference type="NCBI Taxonomy" id="64525"/>
    <lineage>
        <taxon>Eukaryota</taxon>
        <taxon>Fungi</taxon>
        <taxon>Fungi incertae sedis</taxon>
        <taxon>Mucoromycota</taxon>
        <taxon>Mortierellomycotina</taxon>
        <taxon>Mortierellomycetes</taxon>
        <taxon>Mortierellales</taxon>
        <taxon>Mortierellaceae</taxon>
        <taxon>Podila</taxon>
    </lineage>
</organism>
<dbReference type="PANTHER" id="PTHR46093">
    <property type="entry name" value="ACYL-COA-BINDING DOMAIN-CONTAINING PROTEIN 5"/>
    <property type="match status" value="1"/>
</dbReference>
<name>A0A9P5SCT2_9FUNG</name>
<gene>
    <name evidence="5" type="ORF">BG006_002663</name>
</gene>
<dbReference type="SUPFAM" id="SSF117281">
    <property type="entry name" value="Kelch motif"/>
    <property type="match status" value="1"/>
</dbReference>
<dbReference type="AlphaFoldDB" id="A0A9P5SCT2"/>
<comment type="caution">
    <text evidence="5">The sequence shown here is derived from an EMBL/GenBank/DDBJ whole genome shotgun (WGS) entry which is preliminary data.</text>
</comment>
<feature type="compositionally biased region" description="Basic and acidic residues" evidence="3">
    <location>
        <begin position="386"/>
        <end position="398"/>
    </location>
</feature>
<keyword evidence="6" id="KW-1185">Reference proteome</keyword>
<evidence type="ECO:0000256" key="2">
    <source>
        <dbReference type="ARBA" id="ARBA00022737"/>
    </source>
</evidence>
<evidence type="ECO:0000313" key="6">
    <source>
        <dbReference type="Proteomes" id="UP000696485"/>
    </source>
</evidence>
<dbReference type="Gene3D" id="2.120.10.80">
    <property type="entry name" value="Kelch-type beta propeller"/>
    <property type="match status" value="1"/>
</dbReference>
<dbReference type="Pfam" id="PF24681">
    <property type="entry name" value="Kelch_KLHDC2_KLHL20_DRC7"/>
    <property type="match status" value="1"/>
</dbReference>
<keyword evidence="4" id="KW-1133">Transmembrane helix</keyword>
<keyword evidence="4" id="KW-0472">Membrane</keyword>
<keyword evidence="4" id="KW-0812">Transmembrane</keyword>
<keyword evidence="2" id="KW-0677">Repeat</keyword>
<proteinExistence type="predicted"/>
<evidence type="ECO:0000256" key="3">
    <source>
        <dbReference type="SAM" id="MobiDB-lite"/>
    </source>
</evidence>
<feature type="non-terminal residue" evidence="5">
    <location>
        <position position="1"/>
    </location>
</feature>
<dbReference type="InterPro" id="IPR015915">
    <property type="entry name" value="Kelch-typ_b-propeller"/>
</dbReference>
<reference evidence="5" key="1">
    <citation type="journal article" date="2020" name="Fungal Divers.">
        <title>Resolving the Mortierellaceae phylogeny through synthesis of multi-gene phylogenetics and phylogenomics.</title>
        <authorList>
            <person name="Vandepol N."/>
            <person name="Liber J."/>
            <person name="Desiro A."/>
            <person name="Na H."/>
            <person name="Kennedy M."/>
            <person name="Barry K."/>
            <person name="Grigoriev I.V."/>
            <person name="Miller A.N."/>
            <person name="O'Donnell K."/>
            <person name="Stajich J.E."/>
            <person name="Bonito G."/>
        </authorList>
    </citation>
    <scope>NUCLEOTIDE SEQUENCE</scope>
    <source>
        <strain evidence="5">NVP1</strain>
    </source>
</reference>
<sequence length="444" mass="48528">FLIDLSKPWDVSSPLYTKMQDGIAGFQHPNALTSNNNDWLILANQTLFTYNIGNQAIMKEVLVPESISLEGFGGVIDPAGNLVVPNGFNSSGILSSLKYSPEGARATSTPSYPPLAGYRFYAIAKSITANAAFVFGGYREEQPSGWSAALSQYSFRNSTWSPTNAFRMPTERDSPCLVSAYNGTKLVLFGGIQRGLEPMNDIYIYEIVTNMWIHGEPGTSTRARASAACGVSGDYFITFGGYAHKRTRVPPQELTSVYNLKTNKWVTRYEPPMVITPTPGTSGEGTSGLSAGAIAGAVVGGVAVIAGVVICVLYRKRQIMNASLGLQPWPVKYPPQTKTGDSSHVYHAKTAPRAENHPLMTQQSNKMEDRHMFHLQYRNQSQLNETVDKDRSKADHSHTGSLRGPQYVDPSSFGGYHRHPSTFDELVSKARDPQAITASVYIPQ</sequence>